<dbReference type="Proteomes" id="UP000767334">
    <property type="component" value="Unassembled WGS sequence"/>
</dbReference>
<reference evidence="6 7" key="1">
    <citation type="journal article" date="2021" name="Sci. Rep.">
        <title>The distribution of antibiotic resistance genes in chicken gut microbiota commensals.</title>
        <authorList>
            <person name="Juricova H."/>
            <person name="Matiasovicova J."/>
            <person name="Kubasova T."/>
            <person name="Cejkova D."/>
            <person name="Rychlik I."/>
        </authorList>
    </citation>
    <scope>NUCLEOTIDE SEQUENCE [LARGE SCALE GENOMIC DNA]</scope>
    <source>
        <strain evidence="6 7">An435</strain>
    </source>
</reference>
<comment type="similarity">
    <text evidence="2">Belongs to the bacterial solute-binding protein SsuA/TauA family.</text>
</comment>
<keyword evidence="7" id="KW-1185">Reference proteome</keyword>
<evidence type="ECO:0000256" key="3">
    <source>
        <dbReference type="ARBA" id="ARBA00022729"/>
    </source>
</evidence>
<dbReference type="SUPFAM" id="SSF53850">
    <property type="entry name" value="Periplasmic binding protein-like II"/>
    <property type="match status" value="1"/>
</dbReference>
<evidence type="ECO:0000313" key="6">
    <source>
        <dbReference type="EMBL" id="MBM6819289.1"/>
    </source>
</evidence>
<evidence type="ECO:0000313" key="7">
    <source>
        <dbReference type="Proteomes" id="UP000767334"/>
    </source>
</evidence>
<evidence type="ECO:0000256" key="2">
    <source>
        <dbReference type="ARBA" id="ARBA00010742"/>
    </source>
</evidence>
<accession>A0ABS2FFS6</accession>
<keyword evidence="3 4" id="KW-0732">Signal</keyword>
<dbReference type="PANTHER" id="PTHR30024:SF47">
    <property type="entry name" value="TAURINE-BINDING PERIPLASMIC PROTEIN"/>
    <property type="match status" value="1"/>
</dbReference>
<dbReference type="InterPro" id="IPR001638">
    <property type="entry name" value="Solute-binding_3/MltF_N"/>
</dbReference>
<comment type="caution">
    <text evidence="6">The sequence shown here is derived from an EMBL/GenBank/DDBJ whole genome shotgun (WGS) entry which is preliminary data.</text>
</comment>
<dbReference type="PANTHER" id="PTHR30024">
    <property type="entry name" value="ALIPHATIC SULFONATES-BINDING PROTEIN-RELATED"/>
    <property type="match status" value="1"/>
</dbReference>
<gene>
    <name evidence="6" type="ORF">H6A19_08065</name>
</gene>
<dbReference type="SMART" id="SM00062">
    <property type="entry name" value="PBPb"/>
    <property type="match status" value="1"/>
</dbReference>
<dbReference type="Gene3D" id="3.40.190.10">
    <property type="entry name" value="Periplasmic binding protein-like II"/>
    <property type="match status" value="2"/>
</dbReference>
<dbReference type="Pfam" id="PF09084">
    <property type="entry name" value="NMT1"/>
    <property type="match status" value="1"/>
</dbReference>
<evidence type="ECO:0000256" key="1">
    <source>
        <dbReference type="ARBA" id="ARBA00004418"/>
    </source>
</evidence>
<dbReference type="EMBL" id="JACJLL010000040">
    <property type="protein sequence ID" value="MBM6819289.1"/>
    <property type="molecule type" value="Genomic_DNA"/>
</dbReference>
<organism evidence="6 7">
    <name type="scientific">Clostridium saudiense</name>
    <dbReference type="NCBI Taxonomy" id="1414720"/>
    <lineage>
        <taxon>Bacteria</taxon>
        <taxon>Bacillati</taxon>
        <taxon>Bacillota</taxon>
        <taxon>Clostridia</taxon>
        <taxon>Eubacteriales</taxon>
        <taxon>Clostridiaceae</taxon>
        <taxon>Clostridium</taxon>
    </lineage>
</organism>
<feature type="domain" description="Solute-binding protein family 3/N-terminal" evidence="5">
    <location>
        <begin position="35"/>
        <end position="256"/>
    </location>
</feature>
<evidence type="ECO:0000256" key="4">
    <source>
        <dbReference type="SAM" id="SignalP"/>
    </source>
</evidence>
<sequence>MKLKKIIALAMTAVMTASMVACGNKKEEVQTEKTKLTVGVMGSIDAVPLVIAEQNGYFEEEGVDLDLQIFKAANDRDAALQAGELDGVLCDETAISIYQNSDIDMKITGTTNGSWTLVAGKDSGITSLSDLKGKKVGISKNTMIEYLADDIALSNGLEVSDIEKVAIPAMPARLEALKNNQIDAAILPAPFNDTAVADGGVEITKIYNKDIMISVTAFLQEVIDKDANAIKGFYNAYNKAIEFINSNDISEYEDIIISTVGYSEDMRGNIVLPEFKTNYLPAEENVQNVLDWSKEKGLLTKDITAKDVMSDVGIK</sequence>
<comment type="subcellular location">
    <subcellularLocation>
        <location evidence="1">Periplasm</location>
    </subcellularLocation>
</comment>
<feature type="chain" id="PRO_5045408554" evidence="4">
    <location>
        <begin position="21"/>
        <end position="315"/>
    </location>
</feature>
<evidence type="ECO:0000259" key="5">
    <source>
        <dbReference type="SMART" id="SM00062"/>
    </source>
</evidence>
<name>A0ABS2FFS6_9CLOT</name>
<dbReference type="RefSeq" id="WP_204572221.1">
    <property type="nucleotide sequence ID" value="NZ_JACJLL010000040.1"/>
</dbReference>
<protein>
    <submittedName>
        <fullName evidence="6">ABC transporter substrate-binding protein</fullName>
    </submittedName>
</protein>
<dbReference type="InterPro" id="IPR015168">
    <property type="entry name" value="SsuA/THI5"/>
</dbReference>
<proteinExistence type="inferred from homology"/>
<feature type="signal peptide" evidence="4">
    <location>
        <begin position="1"/>
        <end position="20"/>
    </location>
</feature>
<dbReference type="PROSITE" id="PS51257">
    <property type="entry name" value="PROKAR_LIPOPROTEIN"/>
    <property type="match status" value="1"/>
</dbReference>